<dbReference type="STRING" id="1685010.A0O34_18045"/>
<dbReference type="InterPro" id="IPR045032">
    <property type="entry name" value="PEL"/>
</dbReference>
<keyword evidence="3" id="KW-0624">Polysaccharide degradation</keyword>
<dbReference type="Proteomes" id="UP000077824">
    <property type="component" value="Chromosome"/>
</dbReference>
<dbReference type="NCBIfam" id="TIGR04183">
    <property type="entry name" value="Por_Secre_tail"/>
    <property type="match status" value="1"/>
</dbReference>
<reference evidence="6 7" key="1">
    <citation type="submission" date="2016-04" db="EMBL/GenBank/DDBJ databases">
        <title>Complete Genome Sequence of Chryseobacterium sp. IHBB 10212.</title>
        <authorList>
            <person name="Pal M."/>
            <person name="Swarnkar M.K."/>
            <person name="Kaushal K."/>
            <person name="Chhibber S."/>
            <person name="Singh A.K."/>
            <person name="Gulati A."/>
        </authorList>
    </citation>
    <scope>NUCLEOTIDE SEQUENCE [LARGE SCALE GENOMIC DNA]</scope>
    <source>
        <strain evidence="6 7">IHBB 10212</strain>
    </source>
</reference>
<feature type="signal peptide" evidence="4">
    <location>
        <begin position="1"/>
        <end position="19"/>
    </location>
</feature>
<comment type="subcellular location">
    <subcellularLocation>
        <location evidence="3">Secreted</location>
    </subcellularLocation>
</comment>
<keyword evidence="7" id="KW-1185">Reference proteome</keyword>
<evidence type="ECO:0000256" key="3">
    <source>
        <dbReference type="RuleBase" id="RU361173"/>
    </source>
</evidence>
<name>A0A172XZP8_9FLAO</name>
<protein>
    <submittedName>
        <fullName evidence="6">Pectate lyase</fullName>
    </submittedName>
</protein>
<accession>A0A172XZP8</accession>
<feature type="chain" id="PRO_5008004043" evidence="4">
    <location>
        <begin position="20"/>
        <end position="833"/>
    </location>
</feature>
<evidence type="ECO:0000256" key="2">
    <source>
        <dbReference type="ARBA" id="ARBA00023239"/>
    </source>
</evidence>
<dbReference type="SMART" id="SM00656">
    <property type="entry name" value="Amb_all"/>
    <property type="match status" value="1"/>
</dbReference>
<organism evidence="6 7">
    <name type="scientific">Chryseobacterium glaciei</name>
    <dbReference type="NCBI Taxonomy" id="1685010"/>
    <lineage>
        <taxon>Bacteria</taxon>
        <taxon>Pseudomonadati</taxon>
        <taxon>Bacteroidota</taxon>
        <taxon>Flavobacteriia</taxon>
        <taxon>Flavobacteriales</taxon>
        <taxon>Weeksellaceae</taxon>
        <taxon>Chryseobacterium group</taxon>
        <taxon>Chryseobacterium</taxon>
    </lineage>
</organism>
<dbReference type="InterPro" id="IPR002022">
    <property type="entry name" value="Pec_lyase"/>
</dbReference>
<feature type="domain" description="Pectate lyase" evidence="5">
    <location>
        <begin position="157"/>
        <end position="381"/>
    </location>
</feature>
<evidence type="ECO:0000256" key="4">
    <source>
        <dbReference type="SAM" id="SignalP"/>
    </source>
</evidence>
<dbReference type="InterPro" id="IPR011050">
    <property type="entry name" value="Pectin_lyase_fold/virulence"/>
</dbReference>
<keyword evidence="3" id="KW-0119">Carbohydrate metabolism</keyword>
<evidence type="ECO:0000313" key="6">
    <source>
        <dbReference type="EMBL" id="ANF52305.1"/>
    </source>
</evidence>
<dbReference type="Pfam" id="PF18283">
    <property type="entry name" value="CBM77"/>
    <property type="match status" value="1"/>
</dbReference>
<dbReference type="GO" id="GO:0005576">
    <property type="term" value="C:extracellular region"/>
    <property type="evidence" value="ECO:0007669"/>
    <property type="project" value="UniProtKB-SubCell"/>
</dbReference>
<dbReference type="InterPro" id="IPR012334">
    <property type="entry name" value="Pectin_lyas_fold"/>
</dbReference>
<dbReference type="PANTHER" id="PTHR31683">
    <property type="entry name" value="PECTATE LYASE 18-RELATED"/>
    <property type="match status" value="1"/>
</dbReference>
<evidence type="ECO:0000313" key="7">
    <source>
        <dbReference type="Proteomes" id="UP000077824"/>
    </source>
</evidence>
<dbReference type="Pfam" id="PF18962">
    <property type="entry name" value="Por_Secre_tail"/>
    <property type="match status" value="1"/>
</dbReference>
<sequence length="833" mass="89142">MKKFFIYFVLLFSSILLKAQVTITQATGWLETAYVKWTPISGVDSYKVYYTGGGQTNKLIDTQLIRSYGSYFRADILGLSAGNYTIKVVPVTNNVEGPEAVSNAVTVLPHDRTGFAHSNGRIPGAYNLDGTLKSNAVVIYITQGTKNTVSLNVTGANANPCVGLQTILDGFKKGIDSRPLVVRLIGNITDPSYLLNGDAVIENKSLAANSVTFEGVGSDAVVNGWGVRIKNATNVEVRNLGFMLTDAAEGDNLSLQQDNSYVWAHNCDFFYGKPGGDADQAKGDGALDAKKSTYITFSYNHFWDNGKSCLLGLSEGTTAGLYITYHHNWFDHSDSRHPRVRYYSAHVYNNYYDGNSKYGVGSTLGSSVFVEGNYFRNCKYPTLISKQGTDVANGSTGTFSGENGGMIKAFDNYMINQNAFIPYNSTSASAQFDAYVATTRSEALTVNIKAFQGNATYNNFDTNASLYINSLVPDSPTAAKDKVTQYSGRVSGGDINWTFNNAVDDTSDAVNTGLMALLQGYTPTLVFVQGEVSTPVSSQTLLIASNNDQNVTVGSAIEPMIFTWGGTATDATVTGLPASGISFVKNVTNKTITISGIPTADVDFTVTTVGSSGTPVSGTGSIAVTTTGTNPQGNEVHNFTASNLSSSFYSFTSANINSTDGSANYDGIALTKRLKIESATSINYNTTAPSSLTLVFDPTFSGTVKVDGISYTASLGVVTIPTVNAGSHSITKGSVANLFYIKTQYASSAVLATHENKVEKLSIYPNPVETILTISNSEKNPIENIILMNGLGEIVKNIKGNTRSIDMSGFPSGMYFIQIKTKQGLVNQKIIKK</sequence>
<comment type="similarity">
    <text evidence="3">Belongs to the polysaccharide lyase 1 family.</text>
</comment>
<evidence type="ECO:0000259" key="5">
    <source>
        <dbReference type="SMART" id="SM00656"/>
    </source>
</evidence>
<keyword evidence="3" id="KW-0964">Secreted</keyword>
<dbReference type="GO" id="GO:0000272">
    <property type="term" value="P:polysaccharide catabolic process"/>
    <property type="evidence" value="ECO:0007669"/>
    <property type="project" value="UniProtKB-KW"/>
</dbReference>
<gene>
    <name evidence="6" type="ORF">A0O34_18045</name>
</gene>
<proteinExistence type="inferred from homology"/>
<dbReference type="EMBL" id="CP015199">
    <property type="protein sequence ID" value="ANF52305.1"/>
    <property type="molecule type" value="Genomic_DNA"/>
</dbReference>
<dbReference type="InterPro" id="IPR026444">
    <property type="entry name" value="Secre_tail"/>
</dbReference>
<keyword evidence="1 4" id="KW-0732">Signal</keyword>
<dbReference type="Pfam" id="PF00544">
    <property type="entry name" value="Pectate_lyase_4"/>
    <property type="match status" value="1"/>
</dbReference>
<keyword evidence="2 3" id="KW-0456">Lyase</keyword>
<dbReference type="OrthoDB" id="148600at2"/>
<dbReference type="PANTHER" id="PTHR31683:SF18">
    <property type="entry name" value="PECTATE LYASE 21-RELATED"/>
    <property type="match status" value="1"/>
</dbReference>
<dbReference type="Gene3D" id="2.160.20.10">
    <property type="entry name" value="Single-stranded right-handed beta-helix, Pectin lyase-like"/>
    <property type="match status" value="1"/>
</dbReference>
<dbReference type="InterPro" id="IPR041253">
    <property type="entry name" value="CBM77"/>
</dbReference>
<dbReference type="RefSeq" id="WP_066757802.1">
    <property type="nucleotide sequence ID" value="NZ_CP015199.1"/>
</dbReference>
<dbReference type="GO" id="GO:0030570">
    <property type="term" value="F:pectate lyase activity"/>
    <property type="evidence" value="ECO:0007669"/>
    <property type="project" value="InterPro"/>
</dbReference>
<dbReference type="SUPFAM" id="SSF51126">
    <property type="entry name" value="Pectin lyase-like"/>
    <property type="match status" value="1"/>
</dbReference>
<dbReference type="KEGG" id="chh:A0O34_18045"/>
<dbReference type="AlphaFoldDB" id="A0A172XZP8"/>
<evidence type="ECO:0000256" key="1">
    <source>
        <dbReference type="ARBA" id="ARBA00022729"/>
    </source>
</evidence>